<proteinExistence type="predicted"/>
<dbReference type="SUPFAM" id="SSF56176">
    <property type="entry name" value="FAD-binding/transporter-associated domain-like"/>
    <property type="match status" value="1"/>
</dbReference>
<evidence type="ECO:0000256" key="2">
    <source>
        <dbReference type="ARBA" id="ARBA00022827"/>
    </source>
</evidence>
<dbReference type="InterPro" id="IPR016169">
    <property type="entry name" value="FAD-bd_PCMH_sub2"/>
</dbReference>
<evidence type="ECO:0000259" key="3">
    <source>
        <dbReference type="PROSITE" id="PS51387"/>
    </source>
</evidence>
<dbReference type="Proteomes" id="UP000239724">
    <property type="component" value="Unassembled WGS sequence"/>
</dbReference>
<organism evidence="4 5">
    <name type="scientific">Rhodopila globiformis</name>
    <name type="common">Rhodopseudomonas globiformis</name>
    <dbReference type="NCBI Taxonomy" id="1071"/>
    <lineage>
        <taxon>Bacteria</taxon>
        <taxon>Pseudomonadati</taxon>
        <taxon>Pseudomonadota</taxon>
        <taxon>Alphaproteobacteria</taxon>
        <taxon>Acetobacterales</taxon>
        <taxon>Acetobacteraceae</taxon>
        <taxon>Rhodopila</taxon>
    </lineage>
</organism>
<dbReference type="InterPro" id="IPR006094">
    <property type="entry name" value="Oxid_FAD_bind_N"/>
</dbReference>
<feature type="domain" description="FAD-binding PCMH-type" evidence="3">
    <location>
        <begin position="1"/>
        <end position="179"/>
    </location>
</feature>
<dbReference type="GO" id="GO:0003824">
    <property type="term" value="F:catalytic activity"/>
    <property type="evidence" value="ECO:0007669"/>
    <property type="project" value="InterPro"/>
</dbReference>
<dbReference type="Gene3D" id="1.10.45.10">
    <property type="entry name" value="Vanillyl-alcohol Oxidase, Chain A, domain 4"/>
    <property type="match status" value="1"/>
</dbReference>
<comment type="caution">
    <text evidence="4">The sequence shown here is derived from an EMBL/GenBank/DDBJ whole genome shotgun (WGS) entry which is preliminary data.</text>
</comment>
<dbReference type="InterPro" id="IPR016164">
    <property type="entry name" value="FAD-linked_Oxase-like_C"/>
</dbReference>
<dbReference type="InterPro" id="IPR016166">
    <property type="entry name" value="FAD-bd_PCMH"/>
</dbReference>
<gene>
    <name evidence="4" type="ORF">CCS01_29370</name>
</gene>
<protein>
    <submittedName>
        <fullName evidence="4">FAD-binding oxidoreductase</fullName>
    </submittedName>
</protein>
<dbReference type="OrthoDB" id="9811557at2"/>
<dbReference type="GO" id="GO:0071949">
    <property type="term" value="F:FAD binding"/>
    <property type="evidence" value="ECO:0007669"/>
    <property type="project" value="InterPro"/>
</dbReference>
<dbReference type="PANTHER" id="PTHR11748:SF103">
    <property type="entry name" value="GLYCOLATE OXIDASE SUBUNIT GLCE"/>
    <property type="match status" value="1"/>
</dbReference>
<keyword evidence="5" id="KW-1185">Reference proteome</keyword>
<evidence type="ECO:0000256" key="1">
    <source>
        <dbReference type="ARBA" id="ARBA00022630"/>
    </source>
</evidence>
<keyword evidence="1" id="KW-0285">Flavoprotein</keyword>
<dbReference type="SUPFAM" id="SSF55103">
    <property type="entry name" value="FAD-linked oxidases, C-terminal domain"/>
    <property type="match status" value="1"/>
</dbReference>
<dbReference type="AlphaFoldDB" id="A0A2S6MWD7"/>
<sequence>MTISTEDGIVAAVAEAVQSREPILVQGNGTKSGMMRPVQAARTISTAALSGITLYAPKELILSARAGTPLPEIEAALAEAGQYMIAEPPDLSALLGSTGKPQTLGGIIATNLSGPRRVAWGAMRDHVLGIRAVTGRAEVIRSGGRVLKNVTGLDLCKLLTGSHGTLGIITEITLKVLPAPEATGTLVLPGLDAVAAVAALSNALGSPYSVSGAAWLPAEAVATIPALAELRQSAALIRIEEFAPSVAYRIARLRDQFAVAGALTLDTETSRTVWRDVRDAQPLAARPEDAVWRVSVRPSAGPSVLAALRPHGVGGFLDWGGGLVWLAGPADTATHLAVEAAAQAVKGTWTLLRAPDALRGAVRVIPDEPAALARISRQVKAALDPANILNPGRLYAGA</sequence>
<dbReference type="PANTHER" id="PTHR11748">
    <property type="entry name" value="D-LACTATE DEHYDROGENASE"/>
    <property type="match status" value="1"/>
</dbReference>
<reference evidence="4 5" key="1">
    <citation type="journal article" date="2018" name="Arch. Microbiol.">
        <title>New insights into the metabolic potential of the phototrophic purple bacterium Rhodopila globiformis DSM 161(T) from its draft genome sequence and evidence for a vanadium-dependent nitrogenase.</title>
        <authorList>
            <person name="Imhoff J.F."/>
            <person name="Rahn T."/>
            <person name="Kunzel S."/>
            <person name="Neulinger S.C."/>
        </authorList>
    </citation>
    <scope>NUCLEOTIDE SEQUENCE [LARGE SCALE GENOMIC DNA]</scope>
    <source>
        <strain evidence="4 5">DSM 161</strain>
    </source>
</reference>
<evidence type="ECO:0000313" key="5">
    <source>
        <dbReference type="Proteomes" id="UP000239724"/>
    </source>
</evidence>
<keyword evidence="2" id="KW-0274">FAD</keyword>
<dbReference type="Gene3D" id="3.30.465.10">
    <property type="match status" value="1"/>
</dbReference>
<dbReference type="InterPro" id="IPR036318">
    <property type="entry name" value="FAD-bd_PCMH-like_sf"/>
</dbReference>
<dbReference type="EMBL" id="NHRY01000267">
    <property type="protein sequence ID" value="PPQ26676.1"/>
    <property type="molecule type" value="Genomic_DNA"/>
</dbReference>
<dbReference type="PROSITE" id="PS51387">
    <property type="entry name" value="FAD_PCMH"/>
    <property type="match status" value="1"/>
</dbReference>
<evidence type="ECO:0000313" key="4">
    <source>
        <dbReference type="EMBL" id="PPQ26676.1"/>
    </source>
</evidence>
<dbReference type="Pfam" id="PF01565">
    <property type="entry name" value="FAD_binding_4"/>
    <property type="match status" value="1"/>
</dbReference>
<accession>A0A2S6MWD7</accession>
<dbReference type="RefSeq" id="WP_104522422.1">
    <property type="nucleotide sequence ID" value="NZ_NHRY01000267.1"/>
</dbReference>
<dbReference type="InterPro" id="IPR016171">
    <property type="entry name" value="Vanillyl_alc_oxidase_C-sub2"/>
</dbReference>
<name>A0A2S6MWD7_RHOGL</name>